<feature type="compositionally biased region" description="Pro residues" evidence="9">
    <location>
        <begin position="824"/>
        <end position="844"/>
    </location>
</feature>
<proteinExistence type="predicted"/>
<feature type="region of interest" description="Disordered" evidence="9">
    <location>
        <begin position="1"/>
        <end position="178"/>
    </location>
</feature>
<sequence>MSDKKVNGGDVGGPEDGDPRRDPGEDGATPQESADKDGPGPADETTADESTQSNSAHESAEPSGTGKPPVPEDDDGDRSDGEDEDEAPAANAAEPGDTDDTDDTGETAGPASGSDLERTHPVSADETRPKLVPPNGDGPEGEDEKKAPPVTPAARVRVAAAAAKGAPGGKKPKKQQDRRIKYARRAAYVLGVLVLLPVIGFVIIYLMTPVPSSTQPTAKAQQSVFYYSDGKTVIARSGDFDRRPVDLNAVPQQVRDAVISAENRSFYSDSGVSVKGSARAVWATLTGGSPQGGSTITQQLVRNYYSGLSQDRTASRKLKEIMIALKVSREKNKDWILQQYLNTIYFGRDAYSIESAAEAYYGKHVRQLTPAEGAYLAAAIQVPSYAGDLTVPGAQAYMQARWQYVVNGMVQMGSITPQQAAVMKFPTPEKQKQKSIFAGDKGYMVSQAKAELRTMGYTDNQINMGGLKIKTTFDKDLMAAARQAVLSNTPAGTPKKVLTGLVSINPSNGEINAFYGGKDYIDQQFNNAFDAKVQAGSGFKPYVLAAALTDGESLNTYVDGSSPQTFAGVALHNDQNENFGMVNLVTATQDSINTAYINLGQKVGLDKVVATAEKAGIPDKQLEPHKDAATLPLGVADVSVEQQAAGYATFAAEGTYHAPHVIKSVSDNDGKTRKPDVTQRKAFSQTVARDATYAMQRVVDAGTGTNAALPDRNAAGKTGTTSDGKQVWFNGFVPQLAASVGIFRTDNKPLSIPGYTIYGGDLPARIWRSYMVQADRVLDLPPKSFGSPSVYTGGGGVRSPAGPTVPRPRPSGSRPSQPTGEPTHPVPPPTGDPTGPPGEPPPTGAPQRHRQSDAFPDLSG</sequence>
<reference evidence="13 14" key="1">
    <citation type="submission" date="2019-06" db="EMBL/GenBank/DDBJ databases">
        <title>Sequencing the genomes of 1000 actinobacteria strains.</title>
        <authorList>
            <person name="Klenk H.-P."/>
        </authorList>
    </citation>
    <scope>NUCLEOTIDE SEQUENCE [LARGE SCALE GENOMIC DNA]</scope>
    <source>
        <strain evidence="13 14">DSM 102200</strain>
    </source>
</reference>
<comment type="caution">
    <text evidence="13">The sequence shown here is derived from an EMBL/GenBank/DDBJ whole genome shotgun (WGS) entry which is preliminary data.</text>
</comment>
<feature type="domain" description="Penicillin-binding protein transpeptidase" evidence="11">
    <location>
        <begin position="501"/>
        <end position="735"/>
    </location>
</feature>
<name>A0A543CQG9_9ACTN</name>
<dbReference type="Proteomes" id="UP000316096">
    <property type="component" value="Unassembled WGS sequence"/>
</dbReference>
<evidence type="ECO:0000313" key="13">
    <source>
        <dbReference type="EMBL" id="TQL99351.1"/>
    </source>
</evidence>
<dbReference type="Pfam" id="PF00905">
    <property type="entry name" value="Transpeptidase"/>
    <property type="match status" value="1"/>
</dbReference>
<feature type="compositionally biased region" description="Basic and acidic residues" evidence="9">
    <location>
        <begin position="115"/>
        <end position="129"/>
    </location>
</feature>
<evidence type="ECO:0000256" key="9">
    <source>
        <dbReference type="SAM" id="MobiDB-lite"/>
    </source>
</evidence>
<feature type="compositionally biased region" description="Low complexity" evidence="9">
    <location>
        <begin position="810"/>
        <end position="823"/>
    </location>
</feature>
<feature type="compositionally biased region" description="Low complexity" evidence="9">
    <location>
        <begin position="152"/>
        <end position="165"/>
    </location>
</feature>
<dbReference type="RefSeq" id="WP_141958088.1">
    <property type="nucleotide sequence ID" value="NZ_VFOZ01000001.1"/>
</dbReference>
<keyword evidence="3" id="KW-0328">Glycosyltransferase</keyword>
<dbReference type="AlphaFoldDB" id="A0A543CQG9"/>
<evidence type="ECO:0000256" key="4">
    <source>
        <dbReference type="ARBA" id="ARBA00022679"/>
    </source>
</evidence>
<dbReference type="Gene3D" id="1.10.3810.10">
    <property type="entry name" value="Biosynthetic peptidoglycan transglycosylase-like"/>
    <property type="match status" value="1"/>
</dbReference>
<dbReference type="InterPro" id="IPR036950">
    <property type="entry name" value="PBP_transglycosylase"/>
</dbReference>
<evidence type="ECO:0000256" key="2">
    <source>
        <dbReference type="ARBA" id="ARBA00022670"/>
    </source>
</evidence>
<accession>A0A543CQG9</accession>
<dbReference type="GO" id="GO:0030288">
    <property type="term" value="C:outer membrane-bounded periplasmic space"/>
    <property type="evidence" value="ECO:0007669"/>
    <property type="project" value="TreeGrafter"/>
</dbReference>
<dbReference type="Gene3D" id="3.40.710.10">
    <property type="entry name" value="DD-peptidase/beta-lactamase superfamily"/>
    <property type="match status" value="1"/>
</dbReference>
<keyword evidence="10" id="KW-1133">Transmembrane helix</keyword>
<dbReference type="InterPro" id="IPR050396">
    <property type="entry name" value="Glycosyltr_51/Transpeptidase"/>
</dbReference>
<feature type="compositionally biased region" description="Acidic residues" evidence="9">
    <location>
        <begin position="96"/>
        <end position="105"/>
    </location>
</feature>
<keyword evidence="6" id="KW-0511">Multifunctional enzyme</keyword>
<feature type="region of interest" description="Disordered" evidence="9">
    <location>
        <begin position="704"/>
        <end position="724"/>
    </location>
</feature>
<evidence type="ECO:0000259" key="12">
    <source>
        <dbReference type="Pfam" id="PF00912"/>
    </source>
</evidence>
<evidence type="ECO:0000256" key="8">
    <source>
        <dbReference type="ARBA" id="ARBA00049902"/>
    </source>
</evidence>
<organism evidence="13 14">
    <name type="scientific">Actinoallomurus bryophytorum</name>
    <dbReference type="NCBI Taxonomy" id="1490222"/>
    <lineage>
        <taxon>Bacteria</taxon>
        <taxon>Bacillati</taxon>
        <taxon>Actinomycetota</taxon>
        <taxon>Actinomycetes</taxon>
        <taxon>Streptosporangiales</taxon>
        <taxon>Thermomonosporaceae</taxon>
        <taxon>Actinoallomurus</taxon>
    </lineage>
</organism>
<evidence type="ECO:0000256" key="6">
    <source>
        <dbReference type="ARBA" id="ARBA00023268"/>
    </source>
</evidence>
<dbReference type="InterPro" id="IPR012338">
    <property type="entry name" value="Beta-lactam/transpept-like"/>
</dbReference>
<evidence type="ECO:0000256" key="3">
    <source>
        <dbReference type="ARBA" id="ARBA00022676"/>
    </source>
</evidence>
<dbReference type="SUPFAM" id="SSF56601">
    <property type="entry name" value="beta-lactamase/transpeptidase-like"/>
    <property type="match status" value="1"/>
</dbReference>
<keyword evidence="1 13" id="KW-0121">Carboxypeptidase</keyword>
<dbReference type="GO" id="GO:0008955">
    <property type="term" value="F:peptidoglycan glycosyltransferase activity"/>
    <property type="evidence" value="ECO:0007669"/>
    <property type="project" value="UniProtKB-EC"/>
</dbReference>
<dbReference type="GO" id="GO:0006508">
    <property type="term" value="P:proteolysis"/>
    <property type="evidence" value="ECO:0007669"/>
    <property type="project" value="UniProtKB-KW"/>
</dbReference>
<feature type="compositionally biased region" description="Polar residues" evidence="9">
    <location>
        <begin position="48"/>
        <end position="57"/>
    </location>
</feature>
<keyword evidence="14" id="KW-1185">Reference proteome</keyword>
<keyword evidence="10" id="KW-0472">Membrane</keyword>
<feature type="region of interest" description="Disordered" evidence="9">
    <location>
        <begin position="789"/>
        <end position="860"/>
    </location>
</feature>
<feature type="transmembrane region" description="Helical" evidence="10">
    <location>
        <begin position="186"/>
        <end position="207"/>
    </location>
</feature>
<dbReference type="OrthoDB" id="7911552at2"/>
<dbReference type="GO" id="GO:0008658">
    <property type="term" value="F:penicillin binding"/>
    <property type="evidence" value="ECO:0007669"/>
    <property type="project" value="InterPro"/>
</dbReference>
<dbReference type="PANTHER" id="PTHR32282">
    <property type="entry name" value="BINDING PROTEIN TRANSPEPTIDASE, PUTATIVE-RELATED"/>
    <property type="match status" value="1"/>
</dbReference>
<dbReference type="GO" id="GO:0009252">
    <property type="term" value="P:peptidoglycan biosynthetic process"/>
    <property type="evidence" value="ECO:0007669"/>
    <property type="project" value="TreeGrafter"/>
</dbReference>
<evidence type="ECO:0000259" key="11">
    <source>
        <dbReference type="Pfam" id="PF00905"/>
    </source>
</evidence>
<evidence type="ECO:0000256" key="7">
    <source>
        <dbReference type="ARBA" id="ARBA00034000"/>
    </source>
</evidence>
<feature type="compositionally biased region" description="Acidic residues" evidence="9">
    <location>
        <begin position="71"/>
        <end position="87"/>
    </location>
</feature>
<evidence type="ECO:0000313" key="14">
    <source>
        <dbReference type="Proteomes" id="UP000316096"/>
    </source>
</evidence>
<dbReference type="Pfam" id="PF00912">
    <property type="entry name" value="Transgly"/>
    <property type="match status" value="1"/>
</dbReference>
<dbReference type="PANTHER" id="PTHR32282:SF34">
    <property type="entry name" value="PENICILLIN-BINDING PROTEIN 1A"/>
    <property type="match status" value="1"/>
</dbReference>
<keyword evidence="4" id="KW-0808">Transferase</keyword>
<evidence type="ECO:0000256" key="5">
    <source>
        <dbReference type="ARBA" id="ARBA00022801"/>
    </source>
</evidence>
<comment type="catalytic activity">
    <reaction evidence="7">
        <text>Preferential cleavage: (Ac)2-L-Lys-D-Ala-|-D-Ala. Also transpeptidation of peptidyl-alanyl moieties that are N-acyl substituents of D-alanine.</text>
        <dbReference type="EC" id="3.4.16.4"/>
    </reaction>
</comment>
<dbReference type="InterPro" id="IPR001460">
    <property type="entry name" value="PCN-bd_Tpept"/>
</dbReference>
<dbReference type="InterPro" id="IPR023346">
    <property type="entry name" value="Lysozyme-like_dom_sf"/>
</dbReference>
<dbReference type="InterPro" id="IPR001264">
    <property type="entry name" value="Glyco_trans_51"/>
</dbReference>
<gene>
    <name evidence="13" type="ORF">FB559_5029</name>
</gene>
<dbReference type="EMBL" id="VFOZ01000001">
    <property type="protein sequence ID" value="TQL99351.1"/>
    <property type="molecule type" value="Genomic_DNA"/>
</dbReference>
<evidence type="ECO:0000256" key="10">
    <source>
        <dbReference type="SAM" id="Phobius"/>
    </source>
</evidence>
<keyword evidence="5" id="KW-0378">Hydrolase</keyword>
<dbReference type="GO" id="GO:0009002">
    <property type="term" value="F:serine-type D-Ala-D-Ala carboxypeptidase activity"/>
    <property type="evidence" value="ECO:0007669"/>
    <property type="project" value="UniProtKB-EC"/>
</dbReference>
<dbReference type="SUPFAM" id="SSF53955">
    <property type="entry name" value="Lysozyme-like"/>
    <property type="match status" value="1"/>
</dbReference>
<feature type="domain" description="Glycosyl transferase family 51" evidence="12">
    <location>
        <begin position="234"/>
        <end position="409"/>
    </location>
</feature>
<keyword evidence="10" id="KW-0812">Transmembrane</keyword>
<keyword evidence="2" id="KW-0645">Protease</keyword>
<comment type="catalytic activity">
    <reaction evidence="8">
        <text>[GlcNAc-(1-&gt;4)-Mur2Ac(oyl-L-Ala-gamma-D-Glu-L-Lys-D-Ala-D-Ala)](n)-di-trans,octa-cis-undecaprenyl diphosphate + beta-D-GlcNAc-(1-&gt;4)-Mur2Ac(oyl-L-Ala-gamma-D-Glu-L-Lys-D-Ala-D-Ala)-di-trans,octa-cis-undecaprenyl diphosphate = [GlcNAc-(1-&gt;4)-Mur2Ac(oyl-L-Ala-gamma-D-Glu-L-Lys-D-Ala-D-Ala)](n+1)-di-trans,octa-cis-undecaprenyl diphosphate + di-trans,octa-cis-undecaprenyl diphosphate + H(+)</text>
        <dbReference type="Rhea" id="RHEA:23708"/>
        <dbReference type="Rhea" id="RHEA-COMP:9602"/>
        <dbReference type="Rhea" id="RHEA-COMP:9603"/>
        <dbReference type="ChEBI" id="CHEBI:15378"/>
        <dbReference type="ChEBI" id="CHEBI:58405"/>
        <dbReference type="ChEBI" id="CHEBI:60033"/>
        <dbReference type="ChEBI" id="CHEBI:78435"/>
        <dbReference type="EC" id="2.4.99.28"/>
    </reaction>
</comment>
<evidence type="ECO:0000256" key="1">
    <source>
        <dbReference type="ARBA" id="ARBA00022645"/>
    </source>
</evidence>
<protein>
    <submittedName>
        <fullName evidence="13">Membrane peptidoglycan carboxypeptidase</fullName>
    </submittedName>
</protein>